<keyword evidence="10" id="KW-1185">Reference proteome</keyword>
<comment type="subcellular location">
    <subcellularLocation>
        <location evidence="1">Membrane</location>
    </subcellularLocation>
</comment>
<comment type="caution">
    <text evidence="9">The sequence shown here is derived from an EMBL/GenBank/DDBJ whole genome shotgun (WGS) entry which is preliminary data.</text>
</comment>
<evidence type="ECO:0000256" key="2">
    <source>
        <dbReference type="ARBA" id="ARBA00022692"/>
    </source>
</evidence>
<feature type="signal peptide" evidence="7">
    <location>
        <begin position="1"/>
        <end position="16"/>
    </location>
</feature>
<evidence type="ECO:0000256" key="4">
    <source>
        <dbReference type="ARBA" id="ARBA00023136"/>
    </source>
</evidence>
<dbReference type="GO" id="GO:0016020">
    <property type="term" value="C:membrane"/>
    <property type="evidence" value="ECO:0007669"/>
    <property type="project" value="UniProtKB-SubCell"/>
</dbReference>
<dbReference type="OMA" id="RIECHAT"/>
<dbReference type="Pfam" id="PF07686">
    <property type="entry name" value="V-set"/>
    <property type="match status" value="1"/>
</dbReference>
<name>A0A401RN13_CHIPU</name>
<dbReference type="InterPro" id="IPR013106">
    <property type="entry name" value="Ig_V-set"/>
</dbReference>
<feature type="chain" id="PRO_5019351031" description="Ig-like domain-containing protein" evidence="7">
    <location>
        <begin position="17"/>
        <end position="118"/>
    </location>
</feature>
<accession>A0A401RN13</accession>
<dbReference type="PANTHER" id="PTHR19256:SF65">
    <property type="entry name" value="T CELL RECEPTOR GAMMA CONSTANT 1-RELATED"/>
    <property type="match status" value="1"/>
</dbReference>
<evidence type="ECO:0000313" key="9">
    <source>
        <dbReference type="EMBL" id="GCC19577.1"/>
    </source>
</evidence>
<keyword evidence="3" id="KW-1133">Transmembrane helix</keyword>
<dbReference type="InterPro" id="IPR036179">
    <property type="entry name" value="Ig-like_dom_sf"/>
</dbReference>
<dbReference type="EMBL" id="BEZZ01000001">
    <property type="protein sequence ID" value="GCC19577.1"/>
    <property type="molecule type" value="Genomic_DNA"/>
</dbReference>
<dbReference type="PROSITE" id="PS50835">
    <property type="entry name" value="IG_LIKE"/>
    <property type="match status" value="1"/>
</dbReference>
<dbReference type="InterPro" id="IPR013783">
    <property type="entry name" value="Ig-like_fold"/>
</dbReference>
<dbReference type="InterPro" id="IPR051117">
    <property type="entry name" value="TRG_var/const_region"/>
</dbReference>
<keyword evidence="7" id="KW-0732">Signal</keyword>
<keyword evidence="2" id="KW-0812">Transmembrane</keyword>
<dbReference type="OrthoDB" id="8924181at2759"/>
<evidence type="ECO:0000256" key="3">
    <source>
        <dbReference type="ARBA" id="ARBA00022989"/>
    </source>
</evidence>
<dbReference type="SUPFAM" id="SSF48726">
    <property type="entry name" value="Immunoglobulin"/>
    <property type="match status" value="1"/>
</dbReference>
<evidence type="ECO:0000259" key="8">
    <source>
        <dbReference type="PROSITE" id="PS50835"/>
    </source>
</evidence>
<keyword evidence="4" id="KW-0472">Membrane</keyword>
<dbReference type="Proteomes" id="UP000287033">
    <property type="component" value="Unassembled WGS sequence"/>
</dbReference>
<gene>
    <name evidence="9" type="ORF">chiPu_0000082</name>
</gene>
<dbReference type="InterPro" id="IPR007110">
    <property type="entry name" value="Ig-like_dom"/>
</dbReference>
<evidence type="ECO:0000256" key="1">
    <source>
        <dbReference type="ARBA" id="ARBA00004370"/>
    </source>
</evidence>
<evidence type="ECO:0000256" key="6">
    <source>
        <dbReference type="ARBA" id="ARBA00023319"/>
    </source>
</evidence>
<dbReference type="PANTHER" id="PTHR19256">
    <property type="entry name" value="T-CELL RECEPTOR GAMMA CHAIN"/>
    <property type="match status" value="1"/>
</dbReference>
<keyword evidence="6" id="KW-0393">Immunoglobulin domain</keyword>
<reference evidence="9 10" key="1">
    <citation type="journal article" date="2018" name="Nat. Ecol. Evol.">
        <title>Shark genomes provide insights into elasmobranch evolution and the origin of vertebrates.</title>
        <authorList>
            <person name="Hara Y"/>
            <person name="Yamaguchi K"/>
            <person name="Onimaru K"/>
            <person name="Kadota M"/>
            <person name="Koyanagi M"/>
            <person name="Keeley SD"/>
            <person name="Tatsumi K"/>
            <person name="Tanaka K"/>
            <person name="Motone F"/>
            <person name="Kageyama Y"/>
            <person name="Nozu R"/>
            <person name="Adachi N"/>
            <person name="Nishimura O"/>
            <person name="Nakagawa R"/>
            <person name="Tanegashima C"/>
            <person name="Kiyatake I"/>
            <person name="Matsumoto R"/>
            <person name="Murakumo K"/>
            <person name="Nishida K"/>
            <person name="Terakita A"/>
            <person name="Kuratani S"/>
            <person name="Sato K"/>
            <person name="Hyodo S Kuraku.S."/>
        </authorList>
    </citation>
    <scope>NUCLEOTIDE SEQUENCE [LARGE SCALE GENOMIC DNA]</scope>
</reference>
<evidence type="ECO:0000256" key="5">
    <source>
        <dbReference type="ARBA" id="ARBA00023170"/>
    </source>
</evidence>
<evidence type="ECO:0000256" key="7">
    <source>
        <dbReference type="SAM" id="SignalP"/>
    </source>
</evidence>
<dbReference type="SMART" id="SM00406">
    <property type="entry name" value="IGv"/>
    <property type="match status" value="1"/>
</dbReference>
<dbReference type="STRING" id="137246.A0A401RN13"/>
<dbReference type="Gene3D" id="2.60.40.10">
    <property type="entry name" value="Immunoglobulins"/>
    <property type="match status" value="1"/>
</dbReference>
<evidence type="ECO:0000313" key="10">
    <source>
        <dbReference type="Proteomes" id="UP000287033"/>
    </source>
</evidence>
<keyword evidence="5" id="KW-0675">Receptor</keyword>
<organism evidence="9 10">
    <name type="scientific">Chiloscyllium punctatum</name>
    <name type="common">Brownbanded bambooshark</name>
    <name type="synonym">Hemiscyllium punctatum</name>
    <dbReference type="NCBI Taxonomy" id="137246"/>
    <lineage>
        <taxon>Eukaryota</taxon>
        <taxon>Metazoa</taxon>
        <taxon>Chordata</taxon>
        <taxon>Craniata</taxon>
        <taxon>Vertebrata</taxon>
        <taxon>Chondrichthyes</taxon>
        <taxon>Elasmobranchii</taxon>
        <taxon>Galeomorphii</taxon>
        <taxon>Galeoidea</taxon>
        <taxon>Orectolobiformes</taxon>
        <taxon>Hemiscylliidae</taxon>
        <taxon>Chiloscyllium</taxon>
    </lineage>
</organism>
<protein>
    <recommendedName>
        <fullName evidence="8">Ig-like domain-containing protein</fullName>
    </recommendedName>
</protein>
<dbReference type="AlphaFoldDB" id="A0A401RN13"/>
<feature type="domain" description="Ig-like" evidence="8">
    <location>
        <begin position="17"/>
        <end position="104"/>
    </location>
</feature>
<sequence length="118" mass="13504">MFWMIVMLVLSYGDLAGSLTQAPISSVTKLSKSVRFKCTVDSKDTAVHWYQHREGQAPSRILYYDSSVIRDQGFGNRFKADKQNTVCTLIINDIVKEDAATYYCAYWDSTVFNRDRNA</sequence>
<proteinExistence type="predicted"/>